<feature type="transmembrane region" description="Helical" evidence="7">
    <location>
        <begin position="140"/>
        <end position="162"/>
    </location>
</feature>
<dbReference type="PANTHER" id="PTHR23517">
    <property type="entry name" value="RESISTANCE PROTEIN MDTM, PUTATIVE-RELATED-RELATED"/>
    <property type="match status" value="1"/>
</dbReference>
<keyword evidence="10" id="KW-1185">Reference proteome</keyword>
<dbReference type="GO" id="GO:0022857">
    <property type="term" value="F:transmembrane transporter activity"/>
    <property type="evidence" value="ECO:0007669"/>
    <property type="project" value="InterPro"/>
</dbReference>
<dbReference type="InterPro" id="IPR036259">
    <property type="entry name" value="MFS_trans_sf"/>
</dbReference>
<dbReference type="Proteomes" id="UP000288547">
    <property type="component" value="Unassembled WGS sequence"/>
</dbReference>
<sequence length="398" mass="40223">MTTPSLRRTARHRTGFALAGGAVMLMMAGASAPSPFYPLLQESLGLAPSIITLVFAVYAVALLVALLTAGSLSDHVGRRPVVSGGLVLLAVSVALLWSADSAAVLLVARTLQGLASGVLLAALSAMIADLADPGRPSSAAVLNSVTPMAGLASGAIVSGLVLEADETHALAVVFGALTLIYAALAVVVWVVPETSARERGWLRALRPRVAVPAPARRLFAMSVPVILAGWATGGLFLSLGASIVRVVLHVDGHALQGLTIGVLPAAGAIAVLALRNRPSRVTTIYGAVALAVGTLLSIVALASGSYTFYLLAVVIAGSGFGPAFMGVVGTVIPAVAVHERAEMFASLYTVSYLAFGIPAVIAGVLTPVITLAVMATIYGACVVVLAASAAVFRVRAAA</sequence>
<evidence type="ECO:0000256" key="7">
    <source>
        <dbReference type="SAM" id="Phobius"/>
    </source>
</evidence>
<evidence type="ECO:0000256" key="5">
    <source>
        <dbReference type="ARBA" id="ARBA00022989"/>
    </source>
</evidence>
<dbReference type="RefSeq" id="WP_128495139.1">
    <property type="nucleotide sequence ID" value="NZ_RZNB01000003.1"/>
</dbReference>
<accession>A0A444PTF2</accession>
<dbReference type="Gene3D" id="1.20.1250.20">
    <property type="entry name" value="MFS general substrate transporter like domains"/>
    <property type="match status" value="1"/>
</dbReference>
<keyword evidence="4 7" id="KW-0812">Transmembrane</keyword>
<keyword evidence="5 7" id="KW-1133">Transmembrane helix</keyword>
<feature type="transmembrane region" description="Helical" evidence="7">
    <location>
        <begin position="308"/>
        <end position="332"/>
    </location>
</feature>
<evidence type="ECO:0000256" key="6">
    <source>
        <dbReference type="ARBA" id="ARBA00023136"/>
    </source>
</evidence>
<feature type="transmembrane region" description="Helical" evidence="7">
    <location>
        <begin position="168"/>
        <end position="191"/>
    </location>
</feature>
<dbReference type="EMBL" id="RZNB01000003">
    <property type="protein sequence ID" value="RWZ51148.1"/>
    <property type="molecule type" value="Genomic_DNA"/>
</dbReference>
<dbReference type="InterPro" id="IPR050171">
    <property type="entry name" value="MFS_Transporters"/>
</dbReference>
<evidence type="ECO:0000313" key="10">
    <source>
        <dbReference type="Proteomes" id="UP000288547"/>
    </source>
</evidence>
<dbReference type="GO" id="GO:0005886">
    <property type="term" value="C:plasma membrane"/>
    <property type="evidence" value="ECO:0007669"/>
    <property type="project" value="UniProtKB-SubCell"/>
</dbReference>
<proteinExistence type="predicted"/>
<evidence type="ECO:0000259" key="8">
    <source>
        <dbReference type="PROSITE" id="PS50850"/>
    </source>
</evidence>
<feature type="transmembrane region" description="Helical" evidence="7">
    <location>
        <begin position="344"/>
        <end position="365"/>
    </location>
</feature>
<protein>
    <submittedName>
        <fullName evidence="9">MFS transporter</fullName>
    </submittedName>
</protein>
<dbReference type="SUPFAM" id="SSF103473">
    <property type="entry name" value="MFS general substrate transporter"/>
    <property type="match status" value="1"/>
</dbReference>
<feature type="transmembrane region" description="Helical" evidence="7">
    <location>
        <begin position="254"/>
        <end position="274"/>
    </location>
</feature>
<dbReference type="PANTHER" id="PTHR23517:SF13">
    <property type="entry name" value="MAJOR FACILITATOR SUPERFAMILY MFS_1"/>
    <property type="match status" value="1"/>
</dbReference>
<keyword evidence="2" id="KW-0813">Transport</keyword>
<feature type="transmembrane region" description="Helical" evidence="7">
    <location>
        <begin position="281"/>
        <end position="302"/>
    </location>
</feature>
<name>A0A444PTF2_9MICO</name>
<feature type="transmembrane region" description="Helical" evidence="7">
    <location>
        <begin position="111"/>
        <end position="128"/>
    </location>
</feature>
<dbReference type="PROSITE" id="PS50850">
    <property type="entry name" value="MFS"/>
    <property type="match status" value="1"/>
</dbReference>
<feature type="transmembrane region" description="Helical" evidence="7">
    <location>
        <begin position="371"/>
        <end position="392"/>
    </location>
</feature>
<comment type="caution">
    <text evidence="9">The sequence shown here is derived from an EMBL/GenBank/DDBJ whole genome shotgun (WGS) entry which is preliminary data.</text>
</comment>
<feature type="transmembrane region" description="Helical" evidence="7">
    <location>
        <begin position="225"/>
        <end position="248"/>
    </location>
</feature>
<dbReference type="AlphaFoldDB" id="A0A444PTF2"/>
<reference evidence="9 10" key="1">
    <citation type="submission" date="2018-12" db="EMBL/GenBank/DDBJ databases">
        <authorList>
            <person name="Li F."/>
        </authorList>
    </citation>
    <scope>NUCLEOTIDE SEQUENCE [LARGE SCALE GENOMIC DNA]</scope>
    <source>
        <strain evidence="9 10">11W25H-1</strain>
    </source>
</reference>
<feature type="domain" description="Major facilitator superfamily (MFS) profile" evidence="8">
    <location>
        <begin position="14"/>
        <end position="398"/>
    </location>
</feature>
<evidence type="ECO:0000256" key="2">
    <source>
        <dbReference type="ARBA" id="ARBA00022448"/>
    </source>
</evidence>
<dbReference type="InterPro" id="IPR020846">
    <property type="entry name" value="MFS_dom"/>
</dbReference>
<dbReference type="Pfam" id="PF07690">
    <property type="entry name" value="MFS_1"/>
    <property type="match status" value="1"/>
</dbReference>
<evidence type="ECO:0000256" key="4">
    <source>
        <dbReference type="ARBA" id="ARBA00022692"/>
    </source>
</evidence>
<evidence type="ECO:0000313" key="9">
    <source>
        <dbReference type="EMBL" id="RWZ51148.1"/>
    </source>
</evidence>
<comment type="subcellular location">
    <subcellularLocation>
        <location evidence="1">Cell membrane</location>
        <topology evidence="1">Multi-pass membrane protein</topology>
    </subcellularLocation>
</comment>
<feature type="transmembrane region" description="Helical" evidence="7">
    <location>
        <begin position="81"/>
        <end position="99"/>
    </location>
</feature>
<dbReference type="InterPro" id="IPR011701">
    <property type="entry name" value="MFS"/>
</dbReference>
<organism evidence="9 10">
    <name type="scientific">Labedella phragmitis</name>
    <dbReference type="NCBI Taxonomy" id="2498849"/>
    <lineage>
        <taxon>Bacteria</taxon>
        <taxon>Bacillati</taxon>
        <taxon>Actinomycetota</taxon>
        <taxon>Actinomycetes</taxon>
        <taxon>Micrococcales</taxon>
        <taxon>Microbacteriaceae</taxon>
        <taxon>Labedella</taxon>
    </lineage>
</organism>
<keyword evidence="6 7" id="KW-0472">Membrane</keyword>
<evidence type="ECO:0000256" key="1">
    <source>
        <dbReference type="ARBA" id="ARBA00004651"/>
    </source>
</evidence>
<dbReference type="OrthoDB" id="3177957at2"/>
<evidence type="ECO:0000256" key="3">
    <source>
        <dbReference type="ARBA" id="ARBA00022475"/>
    </source>
</evidence>
<keyword evidence="3" id="KW-1003">Cell membrane</keyword>
<feature type="transmembrane region" description="Helical" evidence="7">
    <location>
        <begin position="49"/>
        <end position="69"/>
    </location>
</feature>
<gene>
    <name evidence="9" type="ORF">ELQ90_10205</name>
</gene>